<dbReference type="InterPro" id="IPR030387">
    <property type="entry name" value="G_Bms1/Tsr1_dom"/>
</dbReference>
<dbReference type="GO" id="GO:0032040">
    <property type="term" value="C:small-subunit processome"/>
    <property type="evidence" value="ECO:0007669"/>
    <property type="project" value="UniProtKB-ARBA"/>
</dbReference>
<dbReference type="GO" id="GO:0030686">
    <property type="term" value="C:90S preribosome"/>
    <property type="evidence" value="ECO:0007669"/>
    <property type="project" value="TreeGrafter"/>
</dbReference>
<dbReference type="GO" id="GO:0034511">
    <property type="term" value="F:U3 snoRNA binding"/>
    <property type="evidence" value="ECO:0007669"/>
    <property type="project" value="TreeGrafter"/>
</dbReference>
<feature type="region of interest" description="Disordered" evidence="11">
    <location>
        <begin position="1114"/>
        <end position="1153"/>
    </location>
</feature>
<comment type="similarity">
    <text evidence="10">Belongs to the TRAFAC class translation factor GTPase superfamily. Bms1-like GTPase family. BMS1 subfamily.</text>
</comment>
<evidence type="ECO:0000256" key="10">
    <source>
        <dbReference type="ARBA" id="ARBA00061391"/>
    </source>
</evidence>
<dbReference type="GO" id="GO:0005524">
    <property type="term" value="F:ATP binding"/>
    <property type="evidence" value="ECO:0007669"/>
    <property type="project" value="UniProtKB-KW"/>
</dbReference>
<dbReference type="OMA" id="KLHVPMV"/>
<dbReference type="SMART" id="SM00785">
    <property type="entry name" value="AARP2CN"/>
    <property type="match status" value="1"/>
</dbReference>
<feature type="compositionally biased region" description="Polar residues" evidence="11">
    <location>
        <begin position="1"/>
        <end position="13"/>
    </location>
</feature>
<dbReference type="GO" id="GO:0005525">
    <property type="term" value="F:GTP binding"/>
    <property type="evidence" value="ECO:0007669"/>
    <property type="project" value="UniProtKB-KW"/>
</dbReference>
<comment type="catalytic activity">
    <reaction evidence="9">
        <text>GTP + H2O = GDP + phosphate + H(+)</text>
        <dbReference type="Rhea" id="RHEA:19669"/>
        <dbReference type="ChEBI" id="CHEBI:15377"/>
        <dbReference type="ChEBI" id="CHEBI:15378"/>
        <dbReference type="ChEBI" id="CHEBI:37565"/>
        <dbReference type="ChEBI" id="CHEBI:43474"/>
        <dbReference type="ChEBI" id="CHEBI:58189"/>
    </reaction>
    <physiologicalReaction direction="left-to-right" evidence="9">
        <dbReference type="Rhea" id="RHEA:19670"/>
    </physiologicalReaction>
</comment>
<feature type="compositionally biased region" description="Basic residues" evidence="11">
    <location>
        <begin position="1144"/>
        <end position="1153"/>
    </location>
</feature>
<dbReference type="Gene3D" id="3.40.50.300">
    <property type="entry name" value="P-loop containing nucleotide triphosphate hydrolases"/>
    <property type="match status" value="1"/>
</dbReference>
<dbReference type="SMART" id="SM01362">
    <property type="entry name" value="DUF663"/>
    <property type="match status" value="1"/>
</dbReference>
<dbReference type="Pfam" id="PF04950">
    <property type="entry name" value="RIBIOP_C"/>
    <property type="match status" value="1"/>
</dbReference>
<keyword evidence="5" id="KW-0378">Hydrolase</keyword>
<evidence type="ECO:0000313" key="14">
    <source>
        <dbReference type="Proteomes" id="UP000494040"/>
    </source>
</evidence>
<evidence type="ECO:0000313" key="13">
    <source>
        <dbReference type="EnsemblMetazoa" id="XP_014251179.1"/>
    </source>
</evidence>
<dbReference type="GO" id="GO:0000479">
    <property type="term" value="P:endonucleolytic cleavage of tricistronic rRNA transcript (SSU-rRNA, 5.8S rRNA, LSU-rRNA)"/>
    <property type="evidence" value="ECO:0007669"/>
    <property type="project" value="TreeGrafter"/>
</dbReference>
<organism evidence="13 14">
    <name type="scientific">Cimex lectularius</name>
    <name type="common">Bed bug</name>
    <name type="synonym">Acanthia lectularia</name>
    <dbReference type="NCBI Taxonomy" id="79782"/>
    <lineage>
        <taxon>Eukaryota</taxon>
        <taxon>Metazoa</taxon>
        <taxon>Ecdysozoa</taxon>
        <taxon>Arthropoda</taxon>
        <taxon>Hexapoda</taxon>
        <taxon>Insecta</taxon>
        <taxon>Pterygota</taxon>
        <taxon>Neoptera</taxon>
        <taxon>Paraneoptera</taxon>
        <taxon>Hemiptera</taxon>
        <taxon>Heteroptera</taxon>
        <taxon>Panheteroptera</taxon>
        <taxon>Cimicomorpha</taxon>
        <taxon>Cimicidae</taxon>
        <taxon>Cimex</taxon>
    </lineage>
</organism>
<dbReference type="GO" id="GO:0000462">
    <property type="term" value="P:maturation of SSU-rRNA from tricistronic rRNA transcript (SSU-rRNA, 5.8S rRNA, LSU-rRNA)"/>
    <property type="evidence" value="ECO:0007669"/>
    <property type="project" value="TreeGrafter"/>
</dbReference>
<keyword evidence="14" id="KW-1185">Reference proteome</keyword>
<evidence type="ECO:0000256" key="11">
    <source>
        <dbReference type="SAM" id="MobiDB-lite"/>
    </source>
</evidence>
<proteinExistence type="inferred from homology"/>
<dbReference type="GeneID" id="106667627"/>
<feature type="region of interest" description="Disordered" evidence="11">
    <location>
        <begin position="1"/>
        <end position="48"/>
    </location>
</feature>
<evidence type="ECO:0000256" key="3">
    <source>
        <dbReference type="ARBA" id="ARBA00022553"/>
    </source>
</evidence>
<feature type="compositionally biased region" description="Basic residues" evidence="11">
    <location>
        <begin position="14"/>
        <end position="32"/>
    </location>
</feature>
<dbReference type="AlphaFoldDB" id="A0A8I6RRJ2"/>
<feature type="compositionally biased region" description="Acidic residues" evidence="11">
    <location>
        <begin position="448"/>
        <end position="462"/>
    </location>
</feature>
<evidence type="ECO:0000256" key="1">
    <source>
        <dbReference type="ARBA" id="ARBA00004604"/>
    </source>
</evidence>
<keyword evidence="7" id="KW-0342">GTP-binding</keyword>
<dbReference type="GO" id="GO:0003924">
    <property type="term" value="F:GTPase activity"/>
    <property type="evidence" value="ECO:0007669"/>
    <property type="project" value="TreeGrafter"/>
</dbReference>
<keyword evidence="3" id="KW-0597">Phosphoprotein</keyword>
<sequence length="1153" mass="132708">MNTGDETFETSNTKKPHRERHAGRKAEKKKHKLDPSSQSDKQKNPKAFAVGSAVQAARKFRRTQDLKQRKEHIPVVDRTPLEPPPILIAIVGPPKVGKSLLIKSLIKSYTRQPLTSMKGPVTLVTGKKRRITLIECNNDINCMVDIAKVADLVLLLIDASFGFEMEIFEFLNICQVHGMPKIMGVLTHLDMIKQTKKLQKVKKFLKHRFWKEVYPGAKLFYLSNLMYGAYLKNEVKNLARFISVMKFRPLVWQTSHPYILADRMEDTTPPEYIQLNPKTDRTVCFYGYMRGIPINKDSFIHIPGSGDYLINDITFLPDPCPLPEHLKKRNLLEKERVIYAPFSGVGGIVYDKDAVYVELPGTEITESKPNNELVTNLMKTKESVDYKLASSRVQLFSGGEALTASEFQQDNKSEVQINSPRQYVVKEGSDGRKRRKVIFNSSDKIEQDADENEDLIDTNEGDIEQRNQDWSECSSSEEDESTDNKKSNTHYPWSQGRDSLINENDCKGSDDEDDDNNAEVNDSEEEDLSGDNSDVETEDDDQSLDNTDLKWKSNLAEKAAKTFFDGNSKINLWKLVYCEDIYKNEGKKEDENVIGELFKIVKKDNEKIEEKHVLDGLDCSKHPILSPKDWDVDMVSESIRHCFVTGKWKDDADELLKLDDLSSKDEDVFGDFEDLETGEKFKGEEQQLSKEQLLEKKTKLKEKFNEQYDTKDFSEDYFEELKMQANRQAELNRRQFEDIDDAIRVQIEGFRAGMYVRIEIKNMPCEMVDNFDPTYPVVLGGLQPGEQNVGYVKVLLKKHRWYNRILKTKDPMIISMGWRRFQTIAVFSKQEDNFRHRMLKYTPEHVACMAHFWGPITRASTGFLALLSAGLAEVEPGFRIVATGSVVDTNQSTVVTKKLKLTGTPMKIYKKTAFINGMFNSTLEVAKFEGAKIKTVSGIRGQIKKPLTKPEGAFRATFEDKIRLSDIVFCRTWYQVEVPKLYVPITSLLLPISEKNTWKGMRTLGMLKREKGIRNQAEIDSMYTEITRVEKTPRPLAIPRALEKELPYKYKTKVQVKNTPGVPFMNKVKKVVVRDDHEARVASLIKKLSVNYDVKKEKLKQDMKQRMIEFKKSKQNLEMRKQKKHREIKKAVYRTLSKLETKKTTKTPKSKKK</sequence>
<dbReference type="Pfam" id="PF08142">
    <property type="entry name" value="AARP2CN"/>
    <property type="match status" value="1"/>
</dbReference>
<keyword evidence="2" id="KW-0690">Ribosome biogenesis</keyword>
<accession>A0A8I6RRJ2</accession>
<evidence type="ECO:0000256" key="8">
    <source>
        <dbReference type="ARBA" id="ARBA00023242"/>
    </source>
</evidence>
<dbReference type="InterPro" id="IPR039761">
    <property type="entry name" value="Bms1/Tsr1"/>
</dbReference>
<evidence type="ECO:0000256" key="4">
    <source>
        <dbReference type="ARBA" id="ARBA00022741"/>
    </source>
</evidence>
<feature type="compositionally biased region" description="Acidic residues" evidence="11">
    <location>
        <begin position="510"/>
        <end position="543"/>
    </location>
</feature>
<evidence type="ECO:0000256" key="9">
    <source>
        <dbReference type="ARBA" id="ARBA00049117"/>
    </source>
</evidence>
<dbReference type="GO" id="GO:0005654">
    <property type="term" value="C:nucleoplasm"/>
    <property type="evidence" value="ECO:0007669"/>
    <property type="project" value="UniProtKB-ARBA"/>
</dbReference>
<dbReference type="PANTHER" id="PTHR12858:SF2">
    <property type="entry name" value="RIBOSOME BIOGENESIS PROTEIN BMS1 HOMOLOG"/>
    <property type="match status" value="1"/>
</dbReference>
<evidence type="ECO:0000259" key="12">
    <source>
        <dbReference type="PROSITE" id="PS51714"/>
    </source>
</evidence>
<dbReference type="PROSITE" id="PS51714">
    <property type="entry name" value="G_BMS1"/>
    <property type="match status" value="1"/>
</dbReference>
<dbReference type="SUPFAM" id="SSF52540">
    <property type="entry name" value="P-loop containing nucleoside triphosphate hydrolases"/>
    <property type="match status" value="1"/>
</dbReference>
<dbReference type="CDD" id="cd01882">
    <property type="entry name" value="BMS1"/>
    <property type="match status" value="1"/>
</dbReference>
<dbReference type="InterPro" id="IPR037875">
    <property type="entry name" value="Bms1_N"/>
</dbReference>
<evidence type="ECO:0000256" key="6">
    <source>
        <dbReference type="ARBA" id="ARBA00022840"/>
    </source>
</evidence>
<reference evidence="13" key="1">
    <citation type="submission" date="2022-01" db="UniProtKB">
        <authorList>
            <consortium name="EnsemblMetazoa"/>
        </authorList>
    </citation>
    <scope>IDENTIFICATION</scope>
</reference>
<dbReference type="FunFam" id="3.40.50.300:FF:000105">
    <property type="entry name" value="BMS1 ribosome biogenesis factor"/>
    <property type="match status" value="1"/>
</dbReference>
<evidence type="ECO:0000256" key="7">
    <source>
        <dbReference type="ARBA" id="ARBA00023134"/>
    </source>
</evidence>
<dbReference type="OrthoDB" id="10260897at2759"/>
<dbReference type="PANTHER" id="PTHR12858">
    <property type="entry name" value="RIBOSOME BIOGENESIS PROTEIN"/>
    <property type="match status" value="1"/>
</dbReference>
<dbReference type="RefSeq" id="XP_014251179.1">
    <property type="nucleotide sequence ID" value="XM_014395693.2"/>
</dbReference>
<dbReference type="Pfam" id="PF22298">
    <property type="entry name" value="Tsr1_G-like"/>
    <property type="match status" value="1"/>
</dbReference>
<evidence type="ECO:0000256" key="5">
    <source>
        <dbReference type="ARBA" id="ARBA00022801"/>
    </source>
</evidence>
<dbReference type="InterPro" id="IPR027417">
    <property type="entry name" value="P-loop_NTPase"/>
</dbReference>
<name>A0A8I6RRJ2_CIMLE</name>
<dbReference type="InterPro" id="IPR007034">
    <property type="entry name" value="BMS1_TSR1_C"/>
</dbReference>
<protein>
    <recommendedName>
        <fullName evidence="12">Bms1-type G domain-containing protein</fullName>
    </recommendedName>
</protein>
<keyword evidence="8" id="KW-0539">Nucleus</keyword>
<feature type="domain" description="Bms1-type G" evidence="12">
    <location>
        <begin position="84"/>
        <end position="248"/>
    </location>
</feature>
<dbReference type="InterPro" id="IPR012948">
    <property type="entry name" value="AARP2CN"/>
</dbReference>
<evidence type="ECO:0000256" key="2">
    <source>
        <dbReference type="ARBA" id="ARBA00022517"/>
    </source>
</evidence>
<dbReference type="Proteomes" id="UP000494040">
    <property type="component" value="Unassembled WGS sequence"/>
</dbReference>
<feature type="compositionally biased region" description="Basic residues" evidence="11">
    <location>
        <begin position="1121"/>
        <end position="1132"/>
    </location>
</feature>
<keyword evidence="6" id="KW-0067">ATP-binding</keyword>
<feature type="region of interest" description="Disordered" evidence="11">
    <location>
        <begin position="439"/>
        <end position="546"/>
    </location>
</feature>
<keyword evidence="4" id="KW-0547">Nucleotide-binding</keyword>
<comment type="subcellular location">
    <subcellularLocation>
        <location evidence="1">Nucleus</location>
        <location evidence="1">Nucleolus</location>
    </subcellularLocation>
</comment>
<dbReference type="EnsemblMetazoa" id="XM_014395693.2">
    <property type="protein sequence ID" value="XP_014251179.1"/>
    <property type="gene ID" value="LOC106667627"/>
</dbReference>
<dbReference type="KEGG" id="clec:106667627"/>